<dbReference type="EMBL" id="CAXAMN010021970">
    <property type="protein sequence ID" value="CAK9065028.1"/>
    <property type="molecule type" value="Genomic_DNA"/>
</dbReference>
<organism evidence="1 2">
    <name type="scientific">Durusdinium trenchii</name>
    <dbReference type="NCBI Taxonomy" id="1381693"/>
    <lineage>
        <taxon>Eukaryota</taxon>
        <taxon>Sar</taxon>
        <taxon>Alveolata</taxon>
        <taxon>Dinophyceae</taxon>
        <taxon>Suessiales</taxon>
        <taxon>Symbiodiniaceae</taxon>
        <taxon>Durusdinium</taxon>
    </lineage>
</organism>
<evidence type="ECO:0008006" key="3">
    <source>
        <dbReference type="Google" id="ProtNLM"/>
    </source>
</evidence>
<keyword evidence="2" id="KW-1185">Reference proteome</keyword>
<gene>
    <name evidence="1" type="ORF">CCMP2556_LOCUS31967</name>
</gene>
<dbReference type="Proteomes" id="UP001642484">
    <property type="component" value="Unassembled WGS sequence"/>
</dbReference>
<protein>
    <recommendedName>
        <fullName evidence="3">Reverse transcriptase/retrotransposon-derived protein RNase H-like domain-containing protein</fullName>
    </recommendedName>
</protein>
<accession>A0ABP0NNQ1</accession>
<comment type="caution">
    <text evidence="1">The sequence shown here is derived from an EMBL/GenBank/DDBJ whole genome shotgun (WGS) entry which is preliminary data.</text>
</comment>
<proteinExistence type="predicted"/>
<name>A0ABP0NNQ1_9DINO</name>
<evidence type="ECO:0000313" key="1">
    <source>
        <dbReference type="EMBL" id="CAK9065028.1"/>
    </source>
</evidence>
<evidence type="ECO:0000313" key="2">
    <source>
        <dbReference type="Proteomes" id="UP001642484"/>
    </source>
</evidence>
<sequence>MKLSLELMKIVLAVSPPLHIKLDDKDPPVLLYTDASDVPDPRMVVGGVLILPPPAAQMKFFSWVVPQPVVDAWISKSSCLGQLELLAAPVALSTWEDDLRRRQVIHFVDNDSANLVRGYSPKQDSCQLVGEYWTSAARSSIDLHLDRVEPKSNTADGPSRLQFSLMHHMGASPPVVKKDICTYG</sequence>
<reference evidence="1 2" key="1">
    <citation type="submission" date="2024-02" db="EMBL/GenBank/DDBJ databases">
        <authorList>
            <person name="Chen Y."/>
            <person name="Shah S."/>
            <person name="Dougan E. K."/>
            <person name="Thang M."/>
            <person name="Chan C."/>
        </authorList>
    </citation>
    <scope>NUCLEOTIDE SEQUENCE [LARGE SCALE GENOMIC DNA]</scope>
</reference>